<sequence length="68" mass="7442">MKRIIISQEALPIQNETNAGKVVAVLLALTALGLLIAHFVQQENKAKETEQKKVPEHKIKTQAIPNGS</sequence>
<evidence type="ECO:0000256" key="1">
    <source>
        <dbReference type="SAM" id="MobiDB-lite"/>
    </source>
</evidence>
<feature type="compositionally biased region" description="Basic and acidic residues" evidence="1">
    <location>
        <begin position="46"/>
        <end position="59"/>
    </location>
</feature>
<keyword evidence="2" id="KW-0812">Transmembrane</keyword>
<protein>
    <submittedName>
        <fullName evidence="3">Uncharacterized protein</fullName>
    </submittedName>
</protein>
<keyword evidence="2" id="KW-0472">Membrane</keyword>
<evidence type="ECO:0000313" key="3">
    <source>
        <dbReference type="EMBL" id="CAG5082198.1"/>
    </source>
</evidence>
<accession>A0A916JMQ5</accession>
<keyword evidence="4" id="KW-1185">Reference proteome</keyword>
<dbReference type="EMBL" id="OU015584">
    <property type="protein sequence ID" value="CAG5082198.1"/>
    <property type="molecule type" value="Genomic_DNA"/>
</dbReference>
<evidence type="ECO:0000313" key="4">
    <source>
        <dbReference type="Proteomes" id="UP000683507"/>
    </source>
</evidence>
<dbReference type="KEGG" id="ptan:CRYO30217_01837"/>
<dbReference type="AlphaFoldDB" id="A0A916JMQ5"/>
<keyword evidence="2" id="KW-1133">Transmembrane helix</keyword>
<evidence type="ECO:0000256" key="2">
    <source>
        <dbReference type="SAM" id="Phobius"/>
    </source>
</evidence>
<organism evidence="3 4">
    <name type="scientific">Parvicella tangerina</name>
    <dbReference type="NCBI Taxonomy" id="2829795"/>
    <lineage>
        <taxon>Bacteria</taxon>
        <taxon>Pseudomonadati</taxon>
        <taxon>Bacteroidota</taxon>
        <taxon>Flavobacteriia</taxon>
        <taxon>Flavobacteriales</taxon>
        <taxon>Parvicellaceae</taxon>
        <taxon>Parvicella</taxon>
    </lineage>
</organism>
<gene>
    <name evidence="3" type="ORF">CRYO30217_01837</name>
</gene>
<feature type="transmembrane region" description="Helical" evidence="2">
    <location>
        <begin position="22"/>
        <end position="40"/>
    </location>
</feature>
<name>A0A916JMQ5_9FLAO</name>
<reference evidence="3" key="1">
    <citation type="submission" date="2021-04" db="EMBL/GenBank/DDBJ databases">
        <authorList>
            <person name="Rodrigo-Torres L."/>
            <person name="Arahal R. D."/>
            <person name="Lucena T."/>
        </authorList>
    </citation>
    <scope>NUCLEOTIDE SEQUENCE</scope>
    <source>
        <strain evidence="3">AS29M-1</strain>
    </source>
</reference>
<dbReference type="Proteomes" id="UP000683507">
    <property type="component" value="Chromosome"/>
</dbReference>
<dbReference type="RefSeq" id="WP_258542030.1">
    <property type="nucleotide sequence ID" value="NZ_OU015584.1"/>
</dbReference>
<proteinExistence type="predicted"/>
<feature type="region of interest" description="Disordered" evidence="1">
    <location>
        <begin position="46"/>
        <end position="68"/>
    </location>
</feature>